<keyword evidence="1" id="KW-1133">Transmembrane helix</keyword>
<dbReference type="RefSeq" id="WP_109761919.1">
    <property type="nucleotide sequence ID" value="NZ_QGGU01000002.1"/>
</dbReference>
<dbReference type="EMBL" id="QGGU01000002">
    <property type="protein sequence ID" value="PWK53861.1"/>
    <property type="molecule type" value="Genomic_DNA"/>
</dbReference>
<keyword evidence="4" id="KW-1185">Reference proteome</keyword>
<dbReference type="PANTHER" id="PTHR39430:SF1">
    <property type="entry name" value="PROTEASE"/>
    <property type="match status" value="1"/>
</dbReference>
<dbReference type="OrthoDB" id="118729at2"/>
<gene>
    <name evidence="3" type="ORF">C8D97_102251</name>
</gene>
<organism evidence="3 4">
    <name type="scientific">Pleionea mediterranea</name>
    <dbReference type="NCBI Taxonomy" id="523701"/>
    <lineage>
        <taxon>Bacteria</taxon>
        <taxon>Pseudomonadati</taxon>
        <taxon>Pseudomonadota</taxon>
        <taxon>Gammaproteobacteria</taxon>
        <taxon>Oceanospirillales</taxon>
        <taxon>Pleioneaceae</taxon>
        <taxon>Pleionea</taxon>
    </lineage>
</organism>
<dbReference type="Proteomes" id="UP000245790">
    <property type="component" value="Unassembled WGS sequence"/>
</dbReference>
<feature type="transmembrane region" description="Helical" evidence="1">
    <location>
        <begin position="200"/>
        <end position="220"/>
    </location>
</feature>
<protein>
    <recommendedName>
        <fullName evidence="2">CAAX prenyl protease 2/Lysostaphin resistance protein A-like domain-containing protein</fullName>
    </recommendedName>
</protein>
<dbReference type="AlphaFoldDB" id="A0A316FYZ0"/>
<evidence type="ECO:0000313" key="4">
    <source>
        <dbReference type="Proteomes" id="UP000245790"/>
    </source>
</evidence>
<sequence>MIGIILLAASWLALKYEKKNLTVLGFNRPKRRSIEFSAGLIIAGAYASLQFILMSHWSNFNWQLNTDYSLYNALESLRWNINSVLFEELIFRGYLLYKAIQLLGERWGCFLSAIAFGVYHWFSYGVIGSIVPMVYVFLLTGTFGLMLAYAFAKTGSITLPIALHLGWNLVTILVFSNGPIGDQLLLKSTGNVDLIEGYRSLIVSVLIPFSYPLLMLWLLIKNKRVRLSE</sequence>
<accession>A0A316FYZ0</accession>
<name>A0A316FYZ0_9GAMM</name>
<reference evidence="3 4" key="1">
    <citation type="submission" date="2018-05" db="EMBL/GenBank/DDBJ databases">
        <title>Genomic Encyclopedia of Type Strains, Phase IV (KMG-IV): sequencing the most valuable type-strain genomes for metagenomic binning, comparative biology and taxonomic classification.</title>
        <authorList>
            <person name="Goeker M."/>
        </authorList>
    </citation>
    <scope>NUCLEOTIDE SEQUENCE [LARGE SCALE GENOMIC DNA]</scope>
    <source>
        <strain evidence="3 4">DSM 25350</strain>
    </source>
</reference>
<dbReference type="Pfam" id="PF02517">
    <property type="entry name" value="Rce1-like"/>
    <property type="match status" value="1"/>
</dbReference>
<evidence type="ECO:0000256" key="1">
    <source>
        <dbReference type="SAM" id="Phobius"/>
    </source>
</evidence>
<feature type="transmembrane region" description="Helical" evidence="1">
    <location>
        <begin position="133"/>
        <end position="152"/>
    </location>
</feature>
<evidence type="ECO:0000313" key="3">
    <source>
        <dbReference type="EMBL" id="PWK53861.1"/>
    </source>
</evidence>
<comment type="caution">
    <text evidence="3">The sequence shown here is derived from an EMBL/GenBank/DDBJ whole genome shotgun (WGS) entry which is preliminary data.</text>
</comment>
<feature type="domain" description="CAAX prenyl protease 2/Lysostaphin resistance protein A-like" evidence="2">
    <location>
        <begin position="77"/>
        <end position="170"/>
    </location>
</feature>
<keyword evidence="1" id="KW-0812">Transmembrane</keyword>
<feature type="transmembrane region" description="Helical" evidence="1">
    <location>
        <begin position="159"/>
        <end position="180"/>
    </location>
</feature>
<evidence type="ECO:0000259" key="2">
    <source>
        <dbReference type="Pfam" id="PF02517"/>
    </source>
</evidence>
<dbReference type="GO" id="GO:0080120">
    <property type="term" value="P:CAAX-box protein maturation"/>
    <property type="evidence" value="ECO:0007669"/>
    <property type="project" value="UniProtKB-ARBA"/>
</dbReference>
<proteinExistence type="predicted"/>
<feature type="transmembrane region" description="Helical" evidence="1">
    <location>
        <begin position="36"/>
        <end position="57"/>
    </location>
</feature>
<keyword evidence="1" id="KW-0472">Membrane</keyword>
<dbReference type="InterPro" id="IPR003675">
    <property type="entry name" value="Rce1/LyrA-like_dom"/>
</dbReference>
<dbReference type="PANTHER" id="PTHR39430">
    <property type="entry name" value="MEMBRANE-ASSOCIATED PROTEASE-RELATED"/>
    <property type="match status" value="1"/>
</dbReference>
<dbReference type="GO" id="GO:0004175">
    <property type="term" value="F:endopeptidase activity"/>
    <property type="evidence" value="ECO:0007669"/>
    <property type="project" value="UniProtKB-ARBA"/>
</dbReference>